<feature type="transmembrane region" description="Helical" evidence="1">
    <location>
        <begin position="142"/>
        <end position="174"/>
    </location>
</feature>
<evidence type="ECO:0000313" key="3">
    <source>
        <dbReference type="Proteomes" id="UP001285441"/>
    </source>
</evidence>
<protein>
    <submittedName>
        <fullName evidence="2">Uncharacterized protein</fullName>
    </submittedName>
</protein>
<organism evidence="2 3">
    <name type="scientific">Podospora didyma</name>
    <dbReference type="NCBI Taxonomy" id="330526"/>
    <lineage>
        <taxon>Eukaryota</taxon>
        <taxon>Fungi</taxon>
        <taxon>Dikarya</taxon>
        <taxon>Ascomycota</taxon>
        <taxon>Pezizomycotina</taxon>
        <taxon>Sordariomycetes</taxon>
        <taxon>Sordariomycetidae</taxon>
        <taxon>Sordariales</taxon>
        <taxon>Podosporaceae</taxon>
        <taxon>Podospora</taxon>
    </lineage>
</organism>
<gene>
    <name evidence="2" type="ORF">B0H63DRAFT_476418</name>
</gene>
<dbReference type="EMBL" id="JAULSW010000005">
    <property type="protein sequence ID" value="KAK3381692.1"/>
    <property type="molecule type" value="Genomic_DNA"/>
</dbReference>
<keyword evidence="1" id="KW-0812">Transmembrane</keyword>
<evidence type="ECO:0000256" key="1">
    <source>
        <dbReference type="SAM" id="Phobius"/>
    </source>
</evidence>
<sequence length="213" mass="22263">MSKSVNQAVDGLQVGGNGGFAVLDELDDDHHAEPDGVLELGEPELVDLPEGFRDGPSVVVHVLDVPDREAMRSPDEPAVVTEELARRLADLVAGQGVGLAQLGDVHGVVWTELGDACDYGFEACGQPASFTRAASMHSRPTWWTAFTLFLGWPPYGLMAAGFGVDLLGVFILVGEVGLGAGSLERPAAAAAAAAAVTLLPLLPYFVARFPLTS</sequence>
<comment type="caution">
    <text evidence="2">The sequence shown here is derived from an EMBL/GenBank/DDBJ whole genome shotgun (WGS) entry which is preliminary data.</text>
</comment>
<reference evidence="2" key="2">
    <citation type="submission" date="2023-06" db="EMBL/GenBank/DDBJ databases">
        <authorList>
            <consortium name="Lawrence Berkeley National Laboratory"/>
            <person name="Haridas S."/>
            <person name="Hensen N."/>
            <person name="Bonometti L."/>
            <person name="Westerberg I."/>
            <person name="Brannstrom I.O."/>
            <person name="Guillou S."/>
            <person name="Cros-Aarteil S."/>
            <person name="Calhoun S."/>
            <person name="Kuo A."/>
            <person name="Mondo S."/>
            <person name="Pangilinan J."/>
            <person name="Riley R."/>
            <person name="LaButti K."/>
            <person name="Andreopoulos B."/>
            <person name="Lipzen A."/>
            <person name="Chen C."/>
            <person name="Yanf M."/>
            <person name="Daum C."/>
            <person name="Ng V."/>
            <person name="Clum A."/>
            <person name="Steindorff A."/>
            <person name="Ohm R."/>
            <person name="Martin F."/>
            <person name="Silar P."/>
            <person name="Natvig D."/>
            <person name="Lalanne C."/>
            <person name="Gautier V."/>
            <person name="Ament-velasquez S.L."/>
            <person name="Kruys A."/>
            <person name="Hutchinson M.I."/>
            <person name="Powell A.J."/>
            <person name="Barry K."/>
            <person name="Miller A.N."/>
            <person name="Grigoriev I.V."/>
            <person name="Debuchy R."/>
            <person name="Gladieux P."/>
            <person name="Thoren M.H."/>
            <person name="Johannesson H."/>
        </authorList>
    </citation>
    <scope>NUCLEOTIDE SEQUENCE</scope>
    <source>
        <strain evidence="2">CBS 232.78</strain>
    </source>
</reference>
<name>A0AAE0NHM2_9PEZI</name>
<feature type="transmembrane region" description="Helical" evidence="1">
    <location>
        <begin position="186"/>
        <end position="207"/>
    </location>
</feature>
<keyword evidence="1" id="KW-1133">Transmembrane helix</keyword>
<keyword evidence="3" id="KW-1185">Reference proteome</keyword>
<reference evidence="2" key="1">
    <citation type="journal article" date="2023" name="Mol. Phylogenet. Evol.">
        <title>Genome-scale phylogeny and comparative genomics of the fungal order Sordariales.</title>
        <authorList>
            <person name="Hensen N."/>
            <person name="Bonometti L."/>
            <person name="Westerberg I."/>
            <person name="Brannstrom I.O."/>
            <person name="Guillou S."/>
            <person name="Cros-Aarteil S."/>
            <person name="Calhoun S."/>
            <person name="Haridas S."/>
            <person name="Kuo A."/>
            <person name="Mondo S."/>
            <person name="Pangilinan J."/>
            <person name="Riley R."/>
            <person name="LaButti K."/>
            <person name="Andreopoulos B."/>
            <person name="Lipzen A."/>
            <person name="Chen C."/>
            <person name="Yan M."/>
            <person name="Daum C."/>
            <person name="Ng V."/>
            <person name="Clum A."/>
            <person name="Steindorff A."/>
            <person name="Ohm R.A."/>
            <person name="Martin F."/>
            <person name="Silar P."/>
            <person name="Natvig D.O."/>
            <person name="Lalanne C."/>
            <person name="Gautier V."/>
            <person name="Ament-Velasquez S.L."/>
            <person name="Kruys A."/>
            <person name="Hutchinson M.I."/>
            <person name="Powell A.J."/>
            <person name="Barry K."/>
            <person name="Miller A.N."/>
            <person name="Grigoriev I.V."/>
            <person name="Debuchy R."/>
            <person name="Gladieux P."/>
            <person name="Hiltunen Thoren M."/>
            <person name="Johannesson H."/>
        </authorList>
    </citation>
    <scope>NUCLEOTIDE SEQUENCE</scope>
    <source>
        <strain evidence="2">CBS 232.78</strain>
    </source>
</reference>
<proteinExistence type="predicted"/>
<dbReference type="AlphaFoldDB" id="A0AAE0NHM2"/>
<keyword evidence="1" id="KW-0472">Membrane</keyword>
<evidence type="ECO:0000313" key="2">
    <source>
        <dbReference type="EMBL" id="KAK3381692.1"/>
    </source>
</evidence>
<dbReference type="Proteomes" id="UP001285441">
    <property type="component" value="Unassembled WGS sequence"/>
</dbReference>
<accession>A0AAE0NHM2</accession>